<protein>
    <submittedName>
        <fullName evidence="1">Uncharacterized protein</fullName>
    </submittedName>
</protein>
<dbReference type="GeneID" id="68853918"/>
<sequence>MNVGTRVLDREDGDPDEAVVVDRPEDMTVADWEYEVDGETYTTAESNPDYSDDEQLVLISFLDSLESDWPDWEAVSPGELRDGVRERDVPVYGFPEGRLEADAADTDESDTVEVPEEFEVIRDRLEENDFAVTLEEDAAELHVEKYDTEYVVSADGAVEGEAGLRNRVASIVSRYL</sequence>
<dbReference type="Proteomes" id="UP000663525">
    <property type="component" value="Chromosome"/>
</dbReference>
<evidence type="ECO:0000313" key="1">
    <source>
        <dbReference type="EMBL" id="QSG04621.1"/>
    </source>
</evidence>
<accession>A0A897MWH4</accession>
<proteinExistence type="predicted"/>
<dbReference type="RefSeq" id="WP_229114075.1">
    <property type="nucleotide sequence ID" value="NZ_CP064787.1"/>
</dbReference>
<dbReference type="AlphaFoldDB" id="A0A897MWH4"/>
<organism evidence="1 2">
    <name type="scientific">Halapricum desulfuricans</name>
    <dbReference type="NCBI Taxonomy" id="2841257"/>
    <lineage>
        <taxon>Archaea</taxon>
        <taxon>Methanobacteriati</taxon>
        <taxon>Methanobacteriota</taxon>
        <taxon>Stenosarchaea group</taxon>
        <taxon>Halobacteria</taxon>
        <taxon>Halobacteriales</taxon>
        <taxon>Haloarculaceae</taxon>
        <taxon>Halapricum</taxon>
    </lineage>
</organism>
<evidence type="ECO:0000313" key="2">
    <source>
        <dbReference type="Proteomes" id="UP000663525"/>
    </source>
</evidence>
<reference evidence="1" key="1">
    <citation type="submission" date="2020-11" db="EMBL/GenBank/DDBJ databases">
        <title>Carbohydrate-dependent, anaerobic sulfur respiration: A novel catabolism in halophilic archaea.</title>
        <authorList>
            <person name="Sorokin D.Y."/>
            <person name="Messina E."/>
            <person name="Smedile F."/>
            <person name="La Cono V."/>
            <person name="Hallsworth J.E."/>
            <person name="Yakimov M.M."/>
        </authorList>
    </citation>
    <scope>NUCLEOTIDE SEQUENCE</scope>
    <source>
        <strain evidence="1">HSR12-1</strain>
    </source>
</reference>
<dbReference type="EMBL" id="CP064787">
    <property type="protein sequence ID" value="QSG04621.1"/>
    <property type="molecule type" value="Genomic_DNA"/>
</dbReference>
<gene>
    <name evidence="1" type="ORF">HSR121_0263</name>
</gene>
<name>A0A897MWH4_9EURY</name>